<dbReference type="InterPro" id="IPR029062">
    <property type="entry name" value="Class_I_gatase-like"/>
</dbReference>
<dbReference type="PANTHER" id="PTHR12969">
    <property type="entry name" value="NGD5/OSM-6/IFT52"/>
    <property type="match status" value="1"/>
</dbReference>
<dbReference type="EMBL" id="OU015566">
    <property type="protein sequence ID" value="CAG5107175.1"/>
    <property type="molecule type" value="Genomic_DNA"/>
</dbReference>
<feature type="domain" description="IFT52 GIFT" evidence="3">
    <location>
        <begin position="18"/>
        <end position="144"/>
    </location>
</feature>
<name>A0ABN7STE6_OIKDI</name>
<evidence type="ECO:0000313" key="4">
    <source>
        <dbReference type="EMBL" id="CAG5107175.1"/>
    </source>
</evidence>
<dbReference type="CDD" id="cd23683">
    <property type="entry name" value="IFT52_CTD"/>
    <property type="match status" value="1"/>
</dbReference>
<dbReference type="Gene3D" id="6.10.250.2800">
    <property type="match status" value="1"/>
</dbReference>
<gene>
    <name evidence="4" type="ORF">OKIOD_LOCUS11954</name>
</gene>
<keyword evidence="5" id="KW-1185">Reference proteome</keyword>
<feature type="domain" description="Intraflagellar transport protein 52 C-terminal" evidence="1">
    <location>
        <begin position="350"/>
        <end position="403"/>
    </location>
</feature>
<sequence>MVELAENQVTFLEFSTSDRKETLTIQHGLKAWYKRLRQRGLKAKSLEAHQFESAESIGSKLLIIPNPNRKFSSNQFEQLKKFYDNGGSLLILLSENGEKGSGSNINFFLEEFGISVNNDCVIRTSFVQPYYHPKEVFIQQQGVVHDDFCQIKNGFVYPYGASLNVISPAVPLMTTSPIAFPVNRPIAAFCSQKGRGKLAVVGSAKMFSDKWLNREDNGQVADALISCLQSNRFVSKMENFDIEFPEYVILPDTIALADRLKSSLQAEGDVSNSEMQQMFFDAPLFGLNNAAFPEVHATFEKLDVPADQLSLIKPNFETPLPQLVPATIPPRFCEPEGPQFELFDLDESLSSERVRLAQITNRCNPEETQDLEYMLTSAGEALGITKDLPEEENNPVGILNHIFQRISLYKMPQ</sequence>
<dbReference type="SUPFAM" id="SSF52317">
    <property type="entry name" value="Class I glutamine amidotransferase-like"/>
    <property type="match status" value="1"/>
</dbReference>
<evidence type="ECO:0000313" key="5">
    <source>
        <dbReference type="Proteomes" id="UP001158576"/>
    </source>
</evidence>
<dbReference type="Pfam" id="PF23352">
    <property type="entry name" value="IFT52_central"/>
    <property type="match status" value="1"/>
</dbReference>
<accession>A0ABN7STE6</accession>
<dbReference type="PANTHER" id="PTHR12969:SF7">
    <property type="entry name" value="INTRAFLAGELLAR TRANSPORT PROTEIN 52 HOMOLOG"/>
    <property type="match status" value="1"/>
</dbReference>
<evidence type="ECO:0000259" key="3">
    <source>
        <dbReference type="Pfam" id="PF23355"/>
    </source>
</evidence>
<dbReference type="InterPro" id="IPR055458">
    <property type="entry name" value="IFT52_GIFT"/>
</dbReference>
<feature type="domain" description="IFT52 central" evidence="2">
    <location>
        <begin position="256"/>
        <end position="338"/>
    </location>
</feature>
<reference evidence="4 5" key="1">
    <citation type="submission" date="2021-04" db="EMBL/GenBank/DDBJ databases">
        <authorList>
            <person name="Bliznina A."/>
        </authorList>
    </citation>
    <scope>NUCLEOTIDE SEQUENCE [LARGE SCALE GENOMIC DNA]</scope>
</reference>
<evidence type="ECO:0000259" key="1">
    <source>
        <dbReference type="Pfam" id="PF21178"/>
    </source>
</evidence>
<dbReference type="Pfam" id="PF21178">
    <property type="entry name" value="Itf52_C"/>
    <property type="match status" value="1"/>
</dbReference>
<dbReference type="Pfam" id="PF23355">
    <property type="entry name" value="IFT52_GIFT"/>
    <property type="match status" value="2"/>
</dbReference>
<proteinExistence type="predicted"/>
<dbReference type="InterPro" id="IPR055460">
    <property type="entry name" value="IFT52_central"/>
</dbReference>
<organism evidence="4 5">
    <name type="scientific">Oikopleura dioica</name>
    <name type="common">Tunicate</name>
    <dbReference type="NCBI Taxonomy" id="34765"/>
    <lineage>
        <taxon>Eukaryota</taxon>
        <taxon>Metazoa</taxon>
        <taxon>Chordata</taxon>
        <taxon>Tunicata</taxon>
        <taxon>Appendicularia</taxon>
        <taxon>Copelata</taxon>
        <taxon>Oikopleuridae</taxon>
        <taxon>Oikopleura</taxon>
    </lineage>
</organism>
<dbReference type="InterPro" id="IPR048643">
    <property type="entry name" value="Itf52_C"/>
</dbReference>
<feature type="domain" description="IFT52 GIFT" evidence="3">
    <location>
        <begin position="155"/>
        <end position="233"/>
    </location>
</feature>
<evidence type="ECO:0000259" key="2">
    <source>
        <dbReference type="Pfam" id="PF23352"/>
    </source>
</evidence>
<dbReference type="InterPro" id="IPR039975">
    <property type="entry name" value="IFT52"/>
</dbReference>
<protein>
    <submittedName>
        <fullName evidence="4">Oidioi.mRNA.OKI2018_I69.chr1.g3189.t1.cds</fullName>
    </submittedName>
</protein>
<dbReference type="Proteomes" id="UP001158576">
    <property type="component" value="Chromosome 1"/>
</dbReference>